<sequence>MARIALENWLVRARWQVTRLGTVGRAGAGLLVLTLVFFIAAVMPQKERLKELKSKVQVMQQAQPDSAGQTKLNNNQALQVFYDFLPRSDSSPYWISELDRIAKDSGVELNSSDCRLKVEKESKLVRYEIQLPLRGTYPQIRAFIASALQAVPALALADIIIRRETIQAGRVDARLNMHLYLNDY</sequence>
<keyword evidence="1 2" id="KW-0812">Transmembrane</keyword>
<dbReference type="Gene3D" id="3.30.70.60">
    <property type="match status" value="1"/>
</dbReference>
<evidence type="ECO:0000256" key="1">
    <source>
        <dbReference type="SAM" id="Phobius"/>
    </source>
</evidence>
<reference evidence="2 3" key="1">
    <citation type="journal article" date="2003" name="J. Bacteriol.">
        <title>Complete genome sequence of the ammonia-oxidizing bacterium and obligate chemolithoautotroph Nitrosomonas europaea.</title>
        <authorList>
            <person name="Chain P."/>
            <person name="Lamerdin J."/>
            <person name="Larimer F."/>
            <person name="Regala W."/>
            <person name="Land M."/>
            <person name="Hauser L."/>
            <person name="Hooper A."/>
            <person name="Klotz M."/>
            <person name="Norton J."/>
            <person name="Sayavedra-Soto L."/>
            <person name="Arciero D."/>
            <person name="Hommes N."/>
            <person name="Whittaker M."/>
            <person name="Arp D."/>
        </authorList>
    </citation>
    <scope>NUCLEOTIDE SEQUENCE [LARGE SCALE GENOMIC DNA]</scope>
    <source>
        <strain evidence="3">ATCC 19718 / CIP 103999 / KCTC 2705 / NBRC 14298</strain>
    </source>
</reference>
<organism evidence="2 3">
    <name type="scientific">Nitrosomonas europaea (strain ATCC 19718 / CIP 103999 / KCTC 2705 / NBRC 14298)</name>
    <dbReference type="NCBI Taxonomy" id="228410"/>
    <lineage>
        <taxon>Bacteria</taxon>
        <taxon>Pseudomonadati</taxon>
        <taxon>Pseudomonadota</taxon>
        <taxon>Betaproteobacteria</taxon>
        <taxon>Nitrosomonadales</taxon>
        <taxon>Nitrosomonadaceae</taxon>
        <taxon>Nitrosomonas</taxon>
    </lineage>
</organism>
<dbReference type="HOGENOM" id="CLU_115745_0_0_4"/>
<dbReference type="KEGG" id="neu:NE1606"/>
<dbReference type="GO" id="GO:0043107">
    <property type="term" value="P:type IV pilus-dependent motility"/>
    <property type="evidence" value="ECO:0007669"/>
    <property type="project" value="InterPro"/>
</dbReference>
<accession>Q82U90</accession>
<keyword evidence="1" id="KW-1133">Transmembrane helix</keyword>
<dbReference type="eggNOG" id="COG3167">
    <property type="taxonomic scope" value="Bacteria"/>
</dbReference>
<dbReference type="GO" id="GO:0043683">
    <property type="term" value="P:type IV pilus assembly"/>
    <property type="evidence" value="ECO:0007669"/>
    <property type="project" value="InterPro"/>
</dbReference>
<dbReference type="Pfam" id="PF04350">
    <property type="entry name" value="PilO"/>
    <property type="match status" value="1"/>
</dbReference>
<dbReference type="AlphaFoldDB" id="Q82U90"/>
<dbReference type="EMBL" id="AL954747">
    <property type="protein sequence ID" value="CAD85517.1"/>
    <property type="molecule type" value="Genomic_DNA"/>
</dbReference>
<dbReference type="STRING" id="228410.NE1606"/>
<dbReference type="InterPro" id="IPR007445">
    <property type="entry name" value="PilO"/>
</dbReference>
<evidence type="ECO:0000313" key="2">
    <source>
        <dbReference type="EMBL" id="CAD85517.1"/>
    </source>
</evidence>
<evidence type="ECO:0000313" key="3">
    <source>
        <dbReference type="Proteomes" id="UP000001416"/>
    </source>
</evidence>
<keyword evidence="3" id="KW-1185">Reference proteome</keyword>
<keyword evidence="1" id="KW-0472">Membrane</keyword>
<dbReference type="OrthoDB" id="9096701at2"/>
<feature type="transmembrane region" description="Helical" evidence="1">
    <location>
        <begin position="20"/>
        <end position="43"/>
    </location>
</feature>
<dbReference type="Proteomes" id="UP000001416">
    <property type="component" value="Chromosome"/>
</dbReference>
<dbReference type="RefSeq" id="WP_011112170.1">
    <property type="nucleotide sequence ID" value="NC_004757.1"/>
</dbReference>
<protein>
    <submittedName>
        <fullName evidence="2">Possible transmembrane protein</fullName>
    </submittedName>
</protein>
<proteinExistence type="predicted"/>
<dbReference type="GeneID" id="87104774"/>
<name>Q82U90_NITEU</name>
<gene>
    <name evidence="2" type="ordered locus">NE1606</name>
</gene>
<dbReference type="InterPro" id="IPR014717">
    <property type="entry name" value="Transl_elong_EF1B/ribsomal_bS6"/>
</dbReference>